<name>A0A822ZX70_NELNU</name>
<gene>
    <name evidence="1" type="ORF">HUJ06_016445</name>
</gene>
<evidence type="ECO:0000313" key="1">
    <source>
        <dbReference type="EMBL" id="DAD46508.1"/>
    </source>
</evidence>
<dbReference type="Proteomes" id="UP000607653">
    <property type="component" value="Unassembled WGS sequence"/>
</dbReference>
<proteinExistence type="predicted"/>
<accession>A0A822ZX70</accession>
<sequence>MKRGIVEAPNIEVDLNSRSIERGRFECSTDSKRSI</sequence>
<reference evidence="1 2" key="1">
    <citation type="journal article" date="2020" name="Mol. Biol. Evol.">
        <title>Distinct Expression and Methylation Patterns for Genes with Different Fates following a Single Whole-Genome Duplication in Flowering Plants.</title>
        <authorList>
            <person name="Shi T."/>
            <person name="Rahmani R.S."/>
            <person name="Gugger P.F."/>
            <person name="Wang M."/>
            <person name="Li H."/>
            <person name="Zhang Y."/>
            <person name="Li Z."/>
            <person name="Wang Q."/>
            <person name="Van de Peer Y."/>
            <person name="Marchal K."/>
            <person name="Chen J."/>
        </authorList>
    </citation>
    <scope>NUCLEOTIDE SEQUENCE [LARGE SCALE GENOMIC DNA]</scope>
    <source>
        <tissue evidence="1">Leaf</tissue>
    </source>
</reference>
<keyword evidence="2" id="KW-1185">Reference proteome</keyword>
<protein>
    <submittedName>
        <fullName evidence="1">Uncharacterized protein</fullName>
    </submittedName>
</protein>
<evidence type="ECO:0000313" key="2">
    <source>
        <dbReference type="Proteomes" id="UP000607653"/>
    </source>
</evidence>
<comment type="caution">
    <text evidence="1">The sequence shown here is derived from an EMBL/GenBank/DDBJ whole genome shotgun (WGS) entry which is preliminary data.</text>
</comment>
<organism evidence="1 2">
    <name type="scientific">Nelumbo nucifera</name>
    <name type="common">Sacred lotus</name>
    <dbReference type="NCBI Taxonomy" id="4432"/>
    <lineage>
        <taxon>Eukaryota</taxon>
        <taxon>Viridiplantae</taxon>
        <taxon>Streptophyta</taxon>
        <taxon>Embryophyta</taxon>
        <taxon>Tracheophyta</taxon>
        <taxon>Spermatophyta</taxon>
        <taxon>Magnoliopsida</taxon>
        <taxon>Proteales</taxon>
        <taxon>Nelumbonaceae</taxon>
        <taxon>Nelumbo</taxon>
    </lineage>
</organism>
<dbReference type="AlphaFoldDB" id="A0A822ZX70"/>
<dbReference type="EMBL" id="DUZY01000008">
    <property type="protein sequence ID" value="DAD46508.1"/>
    <property type="molecule type" value="Genomic_DNA"/>
</dbReference>